<proteinExistence type="predicted"/>
<evidence type="ECO:0000313" key="2">
    <source>
        <dbReference type="Proteomes" id="UP001234297"/>
    </source>
</evidence>
<comment type="caution">
    <text evidence="1">The sequence shown here is derived from an EMBL/GenBank/DDBJ whole genome shotgun (WGS) entry which is preliminary data.</text>
</comment>
<reference evidence="1 2" key="1">
    <citation type="journal article" date="2022" name="Hortic Res">
        <title>A haplotype resolved chromosomal level avocado genome allows analysis of novel avocado genes.</title>
        <authorList>
            <person name="Nath O."/>
            <person name="Fletcher S.J."/>
            <person name="Hayward A."/>
            <person name="Shaw L.M."/>
            <person name="Masouleh A.K."/>
            <person name="Furtado A."/>
            <person name="Henry R.J."/>
            <person name="Mitter N."/>
        </authorList>
    </citation>
    <scope>NUCLEOTIDE SEQUENCE [LARGE SCALE GENOMIC DNA]</scope>
    <source>
        <strain evidence="2">cv. Hass</strain>
    </source>
</reference>
<accession>A0ACC2MR84</accession>
<dbReference type="EMBL" id="CM056809">
    <property type="protein sequence ID" value="KAJ8648249.1"/>
    <property type="molecule type" value="Genomic_DNA"/>
</dbReference>
<dbReference type="Proteomes" id="UP001234297">
    <property type="component" value="Chromosome 1"/>
</dbReference>
<protein>
    <submittedName>
        <fullName evidence="1">Uncharacterized protein</fullName>
    </submittedName>
</protein>
<keyword evidence="2" id="KW-1185">Reference proteome</keyword>
<organism evidence="1 2">
    <name type="scientific">Persea americana</name>
    <name type="common">Avocado</name>
    <dbReference type="NCBI Taxonomy" id="3435"/>
    <lineage>
        <taxon>Eukaryota</taxon>
        <taxon>Viridiplantae</taxon>
        <taxon>Streptophyta</taxon>
        <taxon>Embryophyta</taxon>
        <taxon>Tracheophyta</taxon>
        <taxon>Spermatophyta</taxon>
        <taxon>Magnoliopsida</taxon>
        <taxon>Magnoliidae</taxon>
        <taxon>Laurales</taxon>
        <taxon>Lauraceae</taxon>
        <taxon>Persea</taxon>
    </lineage>
</organism>
<evidence type="ECO:0000313" key="1">
    <source>
        <dbReference type="EMBL" id="KAJ8648249.1"/>
    </source>
</evidence>
<sequence>MMYGDIGRLNCSVSFTTFSTLTRGQGSDLKEFSSMLHKALKGAIIPESFPKTTVDDFALVLESGSSNFTVSFLYSVSW</sequence>
<name>A0ACC2MR84_PERAE</name>
<gene>
    <name evidence="1" type="ORF">MRB53_001272</name>
</gene>